<organism evidence="1 2">
    <name type="scientific">Aquimarina atlantica</name>
    <dbReference type="NCBI Taxonomy" id="1317122"/>
    <lineage>
        <taxon>Bacteria</taxon>
        <taxon>Pseudomonadati</taxon>
        <taxon>Bacteroidota</taxon>
        <taxon>Flavobacteriia</taxon>
        <taxon>Flavobacteriales</taxon>
        <taxon>Flavobacteriaceae</taxon>
        <taxon>Aquimarina</taxon>
    </lineage>
</organism>
<evidence type="ECO:0000313" key="2">
    <source>
        <dbReference type="Proteomes" id="UP000023541"/>
    </source>
</evidence>
<dbReference type="PROSITE" id="PS51257">
    <property type="entry name" value="PROKAR_LIPOPROTEIN"/>
    <property type="match status" value="1"/>
</dbReference>
<accession>A0A023BYU6</accession>
<protein>
    <recommendedName>
        <fullName evidence="3">Lipoprotein</fullName>
    </recommendedName>
</protein>
<keyword evidence="2" id="KW-1185">Reference proteome</keyword>
<sequence length="142" mass="15311">MKKLVYVVAYTLALGFAACGSDDDVDCAKANVDLSEAAAAYSQNIGSTEACTAYKTAIEVVLNNGCASDDETIKVYEEQLKILGDCKFGGQTCLNCTNNDITLRVCRGENGNAFIQEFHQGVLTPRDTGVPFEKYVELSDCK</sequence>
<dbReference type="RefSeq" id="WP_034240330.1">
    <property type="nucleotide sequence ID" value="NZ_AQRA01000002.1"/>
</dbReference>
<dbReference type="eggNOG" id="ENOG502ZYKI">
    <property type="taxonomic scope" value="Bacteria"/>
</dbReference>
<evidence type="ECO:0008006" key="3">
    <source>
        <dbReference type="Google" id="ProtNLM"/>
    </source>
</evidence>
<gene>
    <name evidence="1" type="ORF">ATO12_10575</name>
</gene>
<dbReference type="EMBL" id="AQRA01000002">
    <property type="protein sequence ID" value="EZH75160.1"/>
    <property type="molecule type" value="Genomic_DNA"/>
</dbReference>
<name>A0A023BYU6_9FLAO</name>
<evidence type="ECO:0000313" key="1">
    <source>
        <dbReference type="EMBL" id="EZH75160.1"/>
    </source>
</evidence>
<reference evidence="1 2" key="1">
    <citation type="submission" date="2014-04" db="EMBL/GenBank/DDBJ databases">
        <title>Aquimarina sp. 22II-S11-z7 Genome Sequencing.</title>
        <authorList>
            <person name="Lai Q."/>
        </authorList>
    </citation>
    <scope>NUCLEOTIDE SEQUENCE [LARGE SCALE GENOMIC DNA]</scope>
    <source>
        <strain evidence="1 2">22II-S11-z7</strain>
    </source>
</reference>
<dbReference type="Proteomes" id="UP000023541">
    <property type="component" value="Unassembled WGS sequence"/>
</dbReference>
<proteinExistence type="predicted"/>
<dbReference type="AlphaFoldDB" id="A0A023BYU6"/>
<comment type="caution">
    <text evidence="1">The sequence shown here is derived from an EMBL/GenBank/DDBJ whole genome shotgun (WGS) entry which is preliminary data.</text>
</comment>
<dbReference type="OrthoDB" id="1161488at2"/>